<feature type="region of interest" description="Disordered" evidence="2">
    <location>
        <begin position="2500"/>
        <end position="2547"/>
    </location>
</feature>
<feature type="region of interest" description="Disordered" evidence="2">
    <location>
        <begin position="2665"/>
        <end position="2691"/>
    </location>
</feature>
<feature type="compositionally biased region" description="Basic and acidic residues" evidence="2">
    <location>
        <begin position="1638"/>
        <end position="1686"/>
    </location>
</feature>
<feature type="compositionally biased region" description="Basic and acidic residues" evidence="2">
    <location>
        <begin position="2520"/>
        <end position="2540"/>
    </location>
</feature>
<comment type="caution">
    <text evidence="3">The sequence shown here is derived from an EMBL/GenBank/DDBJ whole genome shotgun (WGS) entry which is preliminary data.</text>
</comment>
<evidence type="ECO:0000256" key="2">
    <source>
        <dbReference type="SAM" id="MobiDB-lite"/>
    </source>
</evidence>
<organism evidence="3 4">
    <name type="scientific">Fodinicola feengrottensis</name>
    <dbReference type="NCBI Taxonomy" id="435914"/>
    <lineage>
        <taxon>Bacteria</taxon>
        <taxon>Bacillati</taxon>
        <taxon>Actinomycetota</taxon>
        <taxon>Actinomycetes</taxon>
        <taxon>Mycobacteriales</taxon>
        <taxon>Fodinicola</taxon>
    </lineage>
</organism>
<dbReference type="RefSeq" id="WP_344314319.1">
    <property type="nucleotide sequence ID" value="NZ_BAAANY010000034.1"/>
</dbReference>
<keyword evidence="4" id="KW-1185">Reference proteome</keyword>
<protein>
    <submittedName>
        <fullName evidence="3">Uncharacterized protein</fullName>
    </submittedName>
</protein>
<keyword evidence="1" id="KW-0175">Coiled coil</keyword>
<gene>
    <name evidence="3" type="ORF">GCM10009765_68570</name>
</gene>
<dbReference type="EMBL" id="BAAANY010000034">
    <property type="protein sequence ID" value="GAA1709498.1"/>
    <property type="molecule type" value="Genomic_DNA"/>
</dbReference>
<feature type="region of interest" description="Disordered" evidence="2">
    <location>
        <begin position="1634"/>
        <end position="1689"/>
    </location>
</feature>
<evidence type="ECO:0000256" key="1">
    <source>
        <dbReference type="SAM" id="Coils"/>
    </source>
</evidence>
<evidence type="ECO:0000313" key="3">
    <source>
        <dbReference type="EMBL" id="GAA1709498.1"/>
    </source>
</evidence>
<feature type="region of interest" description="Disordered" evidence="2">
    <location>
        <begin position="1830"/>
        <end position="1853"/>
    </location>
</feature>
<proteinExistence type="predicted"/>
<name>A0ABN2IQ20_9ACTN</name>
<reference evidence="3 4" key="1">
    <citation type="journal article" date="2019" name="Int. J. Syst. Evol. Microbiol.">
        <title>The Global Catalogue of Microorganisms (GCM) 10K type strain sequencing project: providing services to taxonomists for standard genome sequencing and annotation.</title>
        <authorList>
            <consortium name="The Broad Institute Genomics Platform"/>
            <consortium name="The Broad Institute Genome Sequencing Center for Infectious Disease"/>
            <person name="Wu L."/>
            <person name="Ma J."/>
        </authorList>
    </citation>
    <scope>NUCLEOTIDE SEQUENCE [LARGE SCALE GENOMIC DNA]</scope>
    <source>
        <strain evidence="3 4">JCM 14718</strain>
    </source>
</reference>
<evidence type="ECO:0000313" key="4">
    <source>
        <dbReference type="Proteomes" id="UP001500618"/>
    </source>
</evidence>
<sequence length="3632" mass="390603">MPNGSALAICHDGRVIVVPSGAFVVKDPVSTPVDQSELLAALTAHPLPGIAVVRPGPEAERSAVLRRYLAGLDSRVRDYLAVVPPAKVLADADADALAELGDFYDLALLVPGEVMPRLAHSVRAVPLDQRGGQTTSQRPAWVRLQTRAQAVSRLALDDAIDRVARGDAPSFQRLADWTERVAAIGDSFQIGPGVGSRSMAVEAADALTAYVARYGTPEMLQRLPQVSSFRQLAATFGGLTSTGPAAVFEALQAKSGSAALLSFRLGGSGPARVAWVFAGDVEHPGLFWQEPRADSPPTLVPVDPAADEWLKATLADPHTRVTVVGNAEPDPLVSLSPAPGRTSALSPNEVAELFPWLAELTSDGPERTRTAITIDERLAVSSWDSVDGPWHTADGGAELPAASVRSWVFRPPVGSVHQVLEAMRRAPVGSRGVLLSRAGASWRPVNVVRADNGPAMLSELAQSPDELRFLPFTAGIPDIAAAEDGEPAPLIDELSPDQRVRLMALVTRDSGALTVVRALAETDAGPSSGTAADGRLAEALVDLPVAPSRPAGTNLAVPRPGTEPTDATPVVEDRVAENRVAEDRVPEDRVAENPVTENPVAEDPVALLDAAIAAARGSLDAGVSGEEEERLRAIDALLTETLGPLLRELTDDLERRTTAALEAGEQVILRREHLAEVTREHTQAGARFAAIGRTLGALRSRIGEAERLLSELQAVRAQRAETLAAADNDYQQARKAAKPSPTRVAELSGVRTDARRELTAQDGRVASQRDGVEALNSELAEVQRQALAVKTRRTELAAEQRTATAALAGAERERDGAVDARRIAQTRVATGRARIGPFTARAAALADLWLMDARIRAARVELVRAGETTGTAEADRARLRMQGMRDRGIAEATNEDLAHLRYLDRLAAALNGEDIEADERPIRERVLRVARTSGRPLTDDDIDAIVTSEQAHATLHRLSELLAKHRPAAVEQREKALTRLTGSAHTRTVFVAAIPADIFERERFSALTEAAEWDAGADAVVKGLDQPYEPWFARELHVLGDGFVKEIRELPEQTRTDLFTGLDAVFTPRRQGPTTLTKPPAGLEPFLARLKGLLGGTDRRGWEKLVGIGETADIGGRFVRVHARPGAMRFSPPAGGVDPEATVTRPRYGDTTYARVRSGKSEWSGDALLTAVWAASNEIFNRIVGPIVRLSVGGGRTWRESVAQERQSGTRILANDMHDYAADMDIVVEIDGREVRTYPLPGHAVVALPQLFSGAVEARDSATAGTATNVTNPAALQYEDYVVNASDFTGFLASLRRGLRDKLRLTEAQAAKVVHEFRAEMLNENRVKDRQQWWTTNAWSSPLVDVSIGEHGRFKGHLTGGGAISELRRIAPTKPGIIRNDIAGTRTRRAGRGLSSRAGFRAGVELPVHQPQYVVMPRFDVLSFASSVADDRAVSAQSQTKIATMRKQELVRYRVTVDVTMRLHSSRGTLTVTSPVTTEFAIPAGRAAAFQARAVADPTLGRVVAFPSLPKVRSRWNPKRWYGSVRSPRSRLGSLLRAPFATKPPHPFRVSAGRVSTDLRVLARQGPIELSATRPAGAAGTDPYLPAGWEWAREHPNVTVRTEGDFSHRTGQSTTTRFRYHLDATGHVEGAYRLGRPLRVDSDRAGSDRAGSDRAGSDRAGSDRAGSDRAGSDRAGSDRAGSRTDAPEAFGRGPIEWIAAAVRRRGSASQRPQTPTPFAARGMSGLGDLMVKAAYGPIEVAIDGAVLPPHLASLNRMRNVRVRPLGVETYEPGARTDASFRYVLDPLGQVLGAVPMGPVQQRADGVRMRALGTYVPNPASYRLAPVTAPPASVPARVSGPTREPAELASKSGLGPGVIKEMPGAQLILPAVMNLLQKAIQTRGLTLSAEEQQQRGLELAVKYGIPGLRGHQRTLYDGSILDVYELGGHTFRTNVSAQLGELLELGTDTDVTLDLQSKGMAGYTADQGRSWNTGFGLEVAVRAMFGDHAGIHASVLALAYQLRRKRQIALDLAFKEYRRRKTSGEVRLFTHATAYDVIMTVTGPDGRVSEVAHLVYAGEDFVAPVLVALEDLEPEAASADPDEITPVALSTTPEPVPPELAGFSAVTAAEADEIRAWLGGSTAGGSRVRGFDEGINGVYVWLQQVKVLAGYANNLAANIRRHVTAGEAPHADLANILEATARTAGSRQFMDADLADTLTPDFLEPHAEEALTSTGYLIRLGEIDGWTHALRVHIVPVNPRFVRAVEGAAHEQYTESDNRIVQSASTAHQVPVEFGASVLVAVPSPGDGAPPDAHQAGQVSTTSGNYLSGGVAYEQSTEWARDRSELTGGLVLNLASYSGRSFRHRMDAVYVLTYVRYRQGELLPPIQAMVKIHNGMQTSTPEPLVGEYGLPLPASARPRPQPVPFQQVPVHREVAFAASAIEKLDAREVLPALKRGLTGLKVDLADPDLTGAVEAVFRTDAIRPNYGTARRDGLFQLISLPARGALAARYVLVRVTATDGPLSYEKPRPDAKSTVGGQDFTQHREGKARERGHGLHAHADGRGTAPDGTRVVVGTAAGVEAKQTTEQLETTTARDIRRATTTESDSQQFRASVSFRIEIFETTRLMEAIDGPWRLLKSGVRVMDSLADGRGRAQWQRWFDPTPRSAWSHTVRGSVRLLVPTHLTTRPGRQRTDLPRGPGDSIGHTPSLPPPTIGIHPGIRPPDPGVAGRFSREVAERIQVLDSFGFGDFAGWLPATTQRGAARYDRSRPPSVPGYEPMSLAALAIQLRFNQSNVKTSAPTLLRGGRLSFGTNTFHVQLILTKGRWLARGDYDALAFPEHSSEPEHKHESSSGWQAQPLLVELGQGTGDDRLTGGGLFSIGRERARGGENSAADYVEENELVKGANDYYWFDVTLYGAVEGGRNHLRVDLPFGLIGLVPASKTAAYRTTYPGILDAPRPDLLAQDTAPTGLLQDPTQSLDVIARARRLLSAELSRPGARTGSSDQRLRDWTELVEPPAGRSAPGGLADCLVRAYGAFVARHGRLTNAIVDASVLEHPTLDSLLAVLGGTLTQLSDPDRFWDEMEAADHNGYMALVYATPAGAKQPHVFWMANLPSGIRWLDSQRRGLLDRPAVRGSTRQYLTGKLTDQHTALLRAPGTKVLLLDQNGRLVDWAKPRLVRTTEAGTDLPVIARRPGRMPAPDRTLHDVSVPAPAGTHWEGQLLPLGTFSGSARRQLDLVKARIAGVRRPVIAVYAPGAAGESTMADLRDVLLAYARLGVHPVVLPMALPGAQDGVFEQLRGEFKPVVIRRSTGGAGSLGNVMELVAPDGTVSRGEQGLTDDLFSRADDVPGAATGHLLPAAAAGWLLARLWSPEQFAFLATYGDELRTPDTRAALLRTLPETEARSYLALLDLPDPWVGVLALRTWHDRHDLLASRPAELLASGVAEALSPLPAALAGPLLTLTDLVKRYSQGRGYAGPPAIDLAHIQDLRVERVAELGWGDQVPETFVAGFLSESLSLRQREPWINELVRVMDVRPPAGPIRGLTPHEVATLVGSVADEDAEALGMVFAAVAEAVSLSPDEASQVAAEITEFAKPSADSAFGAAVEAIASCGVSPAVRAALVPPLFYLRNRLKAYGQQVHSDLVEHTMLAMLKC</sequence>
<dbReference type="Proteomes" id="UP001500618">
    <property type="component" value="Unassembled WGS sequence"/>
</dbReference>
<feature type="coiled-coil region" evidence="1">
    <location>
        <begin position="765"/>
        <end position="792"/>
    </location>
</feature>
<accession>A0ABN2IQ20</accession>